<comment type="catalytic activity">
    <reaction evidence="12">
        <text>pyridoxamine + ATP = pyridoxamine 5'-phosphate + ADP + H(+)</text>
        <dbReference type="Rhea" id="RHEA:25104"/>
        <dbReference type="ChEBI" id="CHEBI:15378"/>
        <dbReference type="ChEBI" id="CHEBI:30616"/>
        <dbReference type="ChEBI" id="CHEBI:57761"/>
        <dbReference type="ChEBI" id="CHEBI:58451"/>
        <dbReference type="ChEBI" id="CHEBI:456216"/>
        <dbReference type="EC" id="2.7.1.35"/>
    </reaction>
    <physiologicalReaction direction="left-to-right" evidence="12">
        <dbReference type="Rhea" id="RHEA:25105"/>
    </physiologicalReaction>
</comment>
<dbReference type="KEGG" id="aten:116304482"/>
<gene>
    <name evidence="17" type="primary">LOC116304482</name>
</gene>
<dbReference type="RefSeq" id="XP_031570083.1">
    <property type="nucleotide sequence ID" value="XM_031714223.1"/>
</dbReference>
<keyword evidence="8" id="KW-0547">Nucleotide-binding</keyword>
<dbReference type="GO" id="GO:0005829">
    <property type="term" value="C:cytosol"/>
    <property type="evidence" value="ECO:0007669"/>
    <property type="project" value="TreeGrafter"/>
</dbReference>
<reference evidence="17" key="1">
    <citation type="submission" date="2025-08" db="UniProtKB">
        <authorList>
            <consortium name="RefSeq"/>
        </authorList>
    </citation>
    <scope>IDENTIFICATION</scope>
</reference>
<evidence type="ECO:0000256" key="14">
    <source>
        <dbReference type="ARBA" id="ARBA00048524"/>
    </source>
</evidence>
<dbReference type="Gene3D" id="3.40.1190.20">
    <property type="match status" value="1"/>
</dbReference>
<evidence type="ECO:0000313" key="17">
    <source>
        <dbReference type="RefSeq" id="XP_031570083.1"/>
    </source>
</evidence>
<evidence type="ECO:0000256" key="9">
    <source>
        <dbReference type="ARBA" id="ARBA00022777"/>
    </source>
</evidence>
<evidence type="ECO:0000256" key="13">
    <source>
        <dbReference type="ARBA" id="ARBA00047377"/>
    </source>
</evidence>
<dbReference type="SUPFAM" id="SSF53613">
    <property type="entry name" value="Ribokinase-like"/>
    <property type="match status" value="1"/>
</dbReference>
<comment type="catalytic activity">
    <reaction evidence="14">
        <text>pyridoxine + ATP = pyridoxine 5'-phosphate + ADP + H(+)</text>
        <dbReference type="Rhea" id="RHEA:25108"/>
        <dbReference type="ChEBI" id="CHEBI:15378"/>
        <dbReference type="ChEBI" id="CHEBI:16709"/>
        <dbReference type="ChEBI" id="CHEBI:30616"/>
        <dbReference type="ChEBI" id="CHEBI:58589"/>
        <dbReference type="ChEBI" id="CHEBI:456216"/>
        <dbReference type="EC" id="2.7.1.35"/>
    </reaction>
    <physiologicalReaction direction="left-to-right" evidence="14">
        <dbReference type="Rhea" id="RHEA:25109"/>
    </physiologicalReaction>
</comment>
<feature type="domain" description="Pyridoxamine kinase/Phosphomethylpyrimidine kinase" evidence="15">
    <location>
        <begin position="95"/>
        <end position="263"/>
    </location>
</feature>
<name>A0A6P8IVB0_ACTTE</name>
<evidence type="ECO:0000256" key="11">
    <source>
        <dbReference type="ARBA" id="ARBA00032808"/>
    </source>
</evidence>
<evidence type="ECO:0000256" key="8">
    <source>
        <dbReference type="ARBA" id="ARBA00022741"/>
    </source>
</evidence>
<evidence type="ECO:0000256" key="5">
    <source>
        <dbReference type="ARBA" id="ARBA00012104"/>
    </source>
</evidence>
<evidence type="ECO:0000256" key="1">
    <source>
        <dbReference type="ARBA" id="ARBA00004750"/>
    </source>
</evidence>
<dbReference type="OrthoDB" id="2104723at2759"/>
<organism evidence="16 17">
    <name type="scientific">Actinia tenebrosa</name>
    <name type="common">Australian red waratah sea anemone</name>
    <dbReference type="NCBI Taxonomy" id="6105"/>
    <lineage>
        <taxon>Eukaryota</taxon>
        <taxon>Metazoa</taxon>
        <taxon>Cnidaria</taxon>
        <taxon>Anthozoa</taxon>
        <taxon>Hexacorallia</taxon>
        <taxon>Actiniaria</taxon>
        <taxon>Actiniidae</taxon>
        <taxon>Actinia</taxon>
    </lineage>
</organism>
<evidence type="ECO:0000256" key="12">
    <source>
        <dbReference type="ARBA" id="ARBA00047310"/>
    </source>
</evidence>
<evidence type="ECO:0000256" key="2">
    <source>
        <dbReference type="ARBA" id="ARBA00004835"/>
    </source>
</evidence>
<keyword evidence="16" id="KW-1185">Reference proteome</keyword>
<dbReference type="PANTHER" id="PTHR10534">
    <property type="entry name" value="PYRIDOXAL KINASE"/>
    <property type="match status" value="1"/>
</dbReference>
<dbReference type="Proteomes" id="UP000515163">
    <property type="component" value="Unplaced"/>
</dbReference>
<sequence>MSNGPFCRVLSIQSHVVSGYVGNKSATFPLQVLGFEVDTVNSVQLSNHTGYKYYKGQVLHASELRELFDGLKLNDIHHYSHLLTGYVGCKSFLQEVREVVKHLRDANPNLIFVCDPVMGDNGNFYVPEDLLPVYRDELVPLADIVTPNQFEAEMLTGIKINTEEDAFKAMKVLHDRGTNSVVITSSEISKRNMLVALGSSYKDGKHVCIRMEIPKLDVVFTGTGDLFTSLLLAWSYRHPHDLQLACEKTMSTVQTILKRTIASAKAIAGPDNKPSPAQLELKLVQSLDDIKEAKIIYKAEIVS</sequence>
<dbReference type="GO" id="GO:0008478">
    <property type="term" value="F:pyridoxal kinase activity"/>
    <property type="evidence" value="ECO:0007669"/>
    <property type="project" value="UniProtKB-EC"/>
</dbReference>
<evidence type="ECO:0000256" key="3">
    <source>
        <dbReference type="ARBA" id="ARBA00005210"/>
    </source>
</evidence>
<dbReference type="NCBIfam" id="TIGR00687">
    <property type="entry name" value="pyridox_kin"/>
    <property type="match status" value="1"/>
</dbReference>
<evidence type="ECO:0000259" key="15">
    <source>
        <dbReference type="Pfam" id="PF08543"/>
    </source>
</evidence>
<evidence type="ECO:0000256" key="4">
    <source>
        <dbReference type="ARBA" id="ARBA00008805"/>
    </source>
</evidence>
<dbReference type="UniPathway" id="UPA01068">
    <property type="reaction ID" value="UER00298"/>
</dbReference>
<dbReference type="InterPro" id="IPR029056">
    <property type="entry name" value="Ribokinase-like"/>
</dbReference>
<dbReference type="InterPro" id="IPR013749">
    <property type="entry name" value="PM/HMP-P_kinase-1"/>
</dbReference>
<comment type="pathway">
    <text evidence="3">Cofactor metabolism; pyridoxal 5'-phosphate salvage; pyridoxal 5'-phosphate from pyridoxal: step 1/1.</text>
</comment>
<dbReference type="Pfam" id="PF08543">
    <property type="entry name" value="Phos_pyr_kin"/>
    <property type="match status" value="1"/>
</dbReference>
<proteinExistence type="inferred from homology"/>
<dbReference type="PANTHER" id="PTHR10534:SF2">
    <property type="entry name" value="PYRIDOXAL KINASE"/>
    <property type="match status" value="1"/>
</dbReference>
<dbReference type="AlphaFoldDB" id="A0A6P8IVB0"/>
<comment type="catalytic activity">
    <reaction evidence="13">
        <text>pyridoxal + ATP = pyridoxal 5'-phosphate + ADP + H(+)</text>
        <dbReference type="Rhea" id="RHEA:10224"/>
        <dbReference type="ChEBI" id="CHEBI:15378"/>
        <dbReference type="ChEBI" id="CHEBI:17310"/>
        <dbReference type="ChEBI" id="CHEBI:30616"/>
        <dbReference type="ChEBI" id="CHEBI:456216"/>
        <dbReference type="ChEBI" id="CHEBI:597326"/>
        <dbReference type="EC" id="2.7.1.35"/>
    </reaction>
    <physiologicalReaction direction="left-to-right" evidence="13">
        <dbReference type="Rhea" id="RHEA:10225"/>
    </physiologicalReaction>
</comment>
<dbReference type="GO" id="GO:0009443">
    <property type="term" value="P:pyridoxal 5'-phosphate salvage"/>
    <property type="evidence" value="ECO:0007669"/>
    <property type="project" value="InterPro"/>
</dbReference>
<accession>A0A6P8IVB0</accession>
<dbReference type="InParanoid" id="A0A6P8IVB0"/>
<evidence type="ECO:0000256" key="10">
    <source>
        <dbReference type="ARBA" id="ARBA00022840"/>
    </source>
</evidence>
<evidence type="ECO:0000313" key="16">
    <source>
        <dbReference type="Proteomes" id="UP000515163"/>
    </source>
</evidence>
<evidence type="ECO:0000256" key="7">
    <source>
        <dbReference type="ARBA" id="ARBA00022679"/>
    </source>
</evidence>
<comment type="similarity">
    <text evidence="4">Belongs to the pyridoxine kinase family.</text>
</comment>
<dbReference type="InterPro" id="IPR004625">
    <property type="entry name" value="PyrdxlKinase"/>
</dbReference>
<dbReference type="CDD" id="cd01173">
    <property type="entry name" value="pyridoxal_pyridoxamine_kinase"/>
    <property type="match status" value="1"/>
</dbReference>
<keyword evidence="7" id="KW-0808">Transferase</keyword>
<evidence type="ECO:0000256" key="6">
    <source>
        <dbReference type="ARBA" id="ARBA00018134"/>
    </source>
</evidence>
<protein>
    <recommendedName>
        <fullName evidence="6">Pyridoxal kinase</fullName>
        <ecNumber evidence="5">2.7.1.35</ecNumber>
    </recommendedName>
    <alternativeName>
        <fullName evidence="11">Pyridoxine kinase</fullName>
    </alternativeName>
</protein>
<dbReference type="GeneID" id="116304482"/>
<dbReference type="FunCoup" id="A0A6P8IVB0">
    <property type="interactions" value="1061"/>
</dbReference>
<dbReference type="GO" id="GO:0005524">
    <property type="term" value="F:ATP binding"/>
    <property type="evidence" value="ECO:0007669"/>
    <property type="project" value="UniProtKB-KW"/>
</dbReference>
<comment type="pathway">
    <text evidence="1">Cofactor metabolism; pyridoxal 5'-phosphate salvage; pyridoxamine 5'-phosphate from pyridoxamine: step 1/1.</text>
</comment>
<keyword evidence="10" id="KW-0067">ATP-binding</keyword>
<comment type="pathway">
    <text evidence="2">Cofactor metabolism; pyridoxal 5'-phosphate salvage; pyridoxine 5'-phosphate from pyridoxine: step 1/1.</text>
</comment>
<dbReference type="EC" id="2.7.1.35" evidence="5"/>
<keyword evidence="9" id="KW-0418">Kinase</keyword>